<name>A0ABZ2LEV3_9BACT</name>
<comment type="similarity">
    <text evidence="2">Belongs to the class-V pyridoxal-phosphate-dependent aminotransferase family. NifS/IscS subfamily.</text>
</comment>
<gene>
    <name evidence="10" type="ORF">LVJ94_18975</name>
</gene>
<dbReference type="PANTHER" id="PTHR11601:SF34">
    <property type="entry name" value="CYSTEINE DESULFURASE"/>
    <property type="match status" value="1"/>
</dbReference>
<evidence type="ECO:0000259" key="9">
    <source>
        <dbReference type="Pfam" id="PF00266"/>
    </source>
</evidence>
<dbReference type="SUPFAM" id="SSF53383">
    <property type="entry name" value="PLP-dependent transferases"/>
    <property type="match status" value="1"/>
</dbReference>
<keyword evidence="5" id="KW-0663">Pyridoxal phosphate</keyword>
<dbReference type="PANTHER" id="PTHR11601">
    <property type="entry name" value="CYSTEINE DESULFURYLASE FAMILY MEMBER"/>
    <property type="match status" value="1"/>
</dbReference>
<evidence type="ECO:0000256" key="5">
    <source>
        <dbReference type="ARBA" id="ARBA00022898"/>
    </source>
</evidence>
<dbReference type="EMBL" id="CP089983">
    <property type="protein sequence ID" value="WXB09305.1"/>
    <property type="molecule type" value="Genomic_DNA"/>
</dbReference>
<dbReference type="InterPro" id="IPR016454">
    <property type="entry name" value="Cysteine_dSase"/>
</dbReference>
<organism evidence="10 11">
    <name type="scientific">Pendulispora rubella</name>
    <dbReference type="NCBI Taxonomy" id="2741070"/>
    <lineage>
        <taxon>Bacteria</taxon>
        <taxon>Pseudomonadati</taxon>
        <taxon>Myxococcota</taxon>
        <taxon>Myxococcia</taxon>
        <taxon>Myxococcales</taxon>
        <taxon>Sorangiineae</taxon>
        <taxon>Pendulisporaceae</taxon>
        <taxon>Pendulispora</taxon>
    </lineage>
</organism>
<keyword evidence="11" id="KW-1185">Reference proteome</keyword>
<dbReference type="Gene3D" id="3.90.1150.10">
    <property type="entry name" value="Aspartate Aminotransferase, domain 1"/>
    <property type="match status" value="1"/>
</dbReference>
<evidence type="ECO:0000256" key="1">
    <source>
        <dbReference type="ARBA" id="ARBA00001933"/>
    </source>
</evidence>
<comment type="cofactor">
    <cofactor evidence="1">
        <name>pyridoxal 5'-phosphate</name>
        <dbReference type="ChEBI" id="CHEBI:597326"/>
    </cofactor>
</comment>
<evidence type="ECO:0000256" key="8">
    <source>
        <dbReference type="ARBA" id="ARBA00050776"/>
    </source>
</evidence>
<dbReference type="InterPro" id="IPR015424">
    <property type="entry name" value="PyrdxlP-dep_Trfase"/>
</dbReference>
<dbReference type="PIRSF" id="PIRSF005572">
    <property type="entry name" value="NifS"/>
    <property type="match status" value="1"/>
</dbReference>
<evidence type="ECO:0000256" key="2">
    <source>
        <dbReference type="ARBA" id="ARBA00006490"/>
    </source>
</evidence>
<evidence type="ECO:0000256" key="6">
    <source>
        <dbReference type="ARBA" id="ARBA00023004"/>
    </source>
</evidence>
<evidence type="ECO:0000313" key="11">
    <source>
        <dbReference type="Proteomes" id="UP001374803"/>
    </source>
</evidence>
<reference evidence="10" key="1">
    <citation type="submission" date="2021-12" db="EMBL/GenBank/DDBJ databases">
        <title>Discovery of the Pendulisporaceae a myxobacterial family with distinct sporulation behavior and unique specialized metabolism.</title>
        <authorList>
            <person name="Garcia R."/>
            <person name="Popoff A."/>
            <person name="Bader C.D."/>
            <person name="Loehr J."/>
            <person name="Walesch S."/>
            <person name="Walt C."/>
            <person name="Boldt J."/>
            <person name="Bunk B."/>
            <person name="Haeckl F.J.F.P.J."/>
            <person name="Gunesch A.P."/>
            <person name="Birkelbach J."/>
            <person name="Nuebel U."/>
            <person name="Pietschmann T."/>
            <person name="Bach T."/>
            <person name="Mueller R."/>
        </authorList>
    </citation>
    <scope>NUCLEOTIDE SEQUENCE</scope>
    <source>
        <strain evidence="10">MSr11367</strain>
    </source>
</reference>
<dbReference type="Proteomes" id="UP001374803">
    <property type="component" value="Chromosome"/>
</dbReference>
<evidence type="ECO:0000256" key="3">
    <source>
        <dbReference type="ARBA" id="ARBA00022679"/>
    </source>
</evidence>
<keyword evidence="4" id="KW-0479">Metal-binding</keyword>
<dbReference type="InterPro" id="IPR015421">
    <property type="entry name" value="PyrdxlP-dep_Trfase_major"/>
</dbReference>
<dbReference type="Pfam" id="PF00266">
    <property type="entry name" value="Aminotran_5"/>
    <property type="match status" value="1"/>
</dbReference>
<keyword evidence="3" id="KW-0808">Transferase</keyword>
<sequence>MIENRVYLDWNATTPPLPEVVEAMGAALRGAWANPSSIHAEGRGARAYVENARAAVAELAGIDPRDIVLTSGGTEANNLALRSAFARGPGTLVTSRLEHPSIARVAEALEAEGKARVRWLRVGASGCIDLDDLERALGEGDVRIVALQAVNHETGVVQPTAEAIGMASARGVWVHVDAVQAFGRIDVAGINPACGDGIKVTRSLAAHKMRGPKGIGALVTRADILLEPLLRGGAQERGIRPGTLDPVAAAGFAVAAKHARSGPERYARVAVLRDRLEAGLARLDPRCEVNGAKAPRAPHVTNVAFSTWNGPELVAALDLEGVSISSGSACSAGTIEPSPVITAMQDEAHARRSVRFSLGEATTEESLEMALSALGRVFART</sequence>
<proteinExistence type="inferred from homology"/>
<evidence type="ECO:0000313" key="10">
    <source>
        <dbReference type="EMBL" id="WXB09305.1"/>
    </source>
</evidence>
<evidence type="ECO:0000256" key="4">
    <source>
        <dbReference type="ARBA" id="ARBA00022723"/>
    </source>
</evidence>
<dbReference type="Gene3D" id="1.10.260.50">
    <property type="match status" value="1"/>
</dbReference>
<comment type="catalytic activity">
    <reaction evidence="8">
        <text>(sulfur carrier)-H + L-cysteine = (sulfur carrier)-SH + L-alanine</text>
        <dbReference type="Rhea" id="RHEA:43892"/>
        <dbReference type="Rhea" id="RHEA-COMP:14737"/>
        <dbReference type="Rhea" id="RHEA-COMP:14739"/>
        <dbReference type="ChEBI" id="CHEBI:29917"/>
        <dbReference type="ChEBI" id="CHEBI:35235"/>
        <dbReference type="ChEBI" id="CHEBI:57972"/>
        <dbReference type="ChEBI" id="CHEBI:64428"/>
        <dbReference type="EC" id="2.8.1.7"/>
    </reaction>
</comment>
<evidence type="ECO:0000256" key="7">
    <source>
        <dbReference type="ARBA" id="ARBA00023014"/>
    </source>
</evidence>
<keyword evidence="6" id="KW-0408">Iron</keyword>
<dbReference type="RefSeq" id="WP_394838975.1">
    <property type="nucleotide sequence ID" value="NZ_CP089929.1"/>
</dbReference>
<protein>
    <submittedName>
        <fullName evidence="10">Cysteine desulfurase</fullName>
    </submittedName>
</protein>
<dbReference type="InterPro" id="IPR000192">
    <property type="entry name" value="Aminotrans_V_dom"/>
</dbReference>
<accession>A0ABZ2LEV3</accession>
<dbReference type="Gene3D" id="3.40.640.10">
    <property type="entry name" value="Type I PLP-dependent aspartate aminotransferase-like (Major domain)"/>
    <property type="match status" value="1"/>
</dbReference>
<keyword evidence="7" id="KW-0411">Iron-sulfur</keyword>
<dbReference type="InterPro" id="IPR015422">
    <property type="entry name" value="PyrdxlP-dep_Trfase_small"/>
</dbReference>
<feature type="domain" description="Aminotransferase class V" evidence="9">
    <location>
        <begin position="6"/>
        <end position="368"/>
    </location>
</feature>